<dbReference type="GO" id="GO:0016810">
    <property type="term" value="F:hydrolase activity, acting on carbon-nitrogen (but not peptide) bonds"/>
    <property type="evidence" value="ECO:0007669"/>
    <property type="project" value="InterPro"/>
</dbReference>
<evidence type="ECO:0000256" key="1">
    <source>
        <dbReference type="SAM" id="SignalP"/>
    </source>
</evidence>
<dbReference type="PANTHER" id="PTHR10587">
    <property type="entry name" value="GLYCOSYL TRANSFERASE-RELATED"/>
    <property type="match status" value="1"/>
</dbReference>
<feature type="signal peptide" evidence="1">
    <location>
        <begin position="1"/>
        <end position="22"/>
    </location>
</feature>
<dbReference type="NCBIfam" id="TIGR02884">
    <property type="entry name" value="spore_pdaA"/>
    <property type="match status" value="1"/>
</dbReference>
<accession>A0AB39HQB6</accession>
<dbReference type="GO" id="GO:0005975">
    <property type="term" value="P:carbohydrate metabolic process"/>
    <property type="evidence" value="ECO:0007669"/>
    <property type="project" value="InterPro"/>
</dbReference>
<evidence type="ECO:0000259" key="2">
    <source>
        <dbReference type="PROSITE" id="PS51677"/>
    </source>
</evidence>
<dbReference type="CDD" id="cd10948">
    <property type="entry name" value="CE4_BsPdaA_like"/>
    <property type="match status" value="1"/>
</dbReference>
<dbReference type="PANTHER" id="PTHR10587:SF78">
    <property type="entry name" value="PEPTIDOGLYCAN-N-ACETYLMURAMIC ACID DEACETYLASE PDAA"/>
    <property type="match status" value="1"/>
</dbReference>
<dbReference type="Gene3D" id="3.20.20.370">
    <property type="entry name" value="Glycoside hydrolase/deacetylase"/>
    <property type="match status" value="1"/>
</dbReference>
<dbReference type="InterPro" id="IPR014235">
    <property type="entry name" value="Spore_PdaA"/>
</dbReference>
<evidence type="ECO:0000313" key="3">
    <source>
        <dbReference type="EMBL" id="XDK31993.1"/>
    </source>
</evidence>
<feature type="chain" id="PRO_5044312227" evidence="1">
    <location>
        <begin position="23"/>
        <end position="257"/>
    </location>
</feature>
<sequence>MRILFVIFCALSFMLGTNIVEAAGYGWGYQKNNNQEIPDVGKYKEIIEGHQAYYADFSEEKNIYLTFDNGYEQGYTEEILDTLKKLNVPATFFVTGHYVKDQPALIKRMVEDGHIIGNHSHSHPDFTTLSKEEIKKELDLVKDAVAKISDQKEMNFLRPPRGTFSEQTLAHAEELGYVHVFWSVAFHDWDTNKQKGWQYAYDQIIEQIHPGAIILLHTVSEDNAKALERVIVELKRQGYQFKSLNDLLVKNNIPSIT</sequence>
<protein>
    <submittedName>
        <fullName evidence="3">Delta-lactam-biosynthetic de-N-acetylase</fullName>
    </submittedName>
</protein>
<reference evidence="3" key="1">
    <citation type="submission" date="2024-07" db="EMBL/GenBank/DDBJ databases">
        <title>Halotolerant mesophilic bacterium Ornithinibacillus sp. 4-3, sp. nov., isolated from soil.</title>
        <authorList>
            <person name="Sidarenka A.V."/>
            <person name="Guliayeva D.E."/>
            <person name="Leanovich S.I."/>
            <person name="Hileuskaya K.S."/>
            <person name="Akhremchuk A.E."/>
            <person name="Sikolenko M.A."/>
            <person name="Valentovich L.N."/>
        </authorList>
    </citation>
    <scope>NUCLEOTIDE SEQUENCE</scope>
    <source>
        <strain evidence="3">4-3</strain>
    </source>
</reference>
<proteinExistence type="predicted"/>
<keyword evidence="1" id="KW-0732">Signal</keyword>
<name>A0AB39HQB6_9BACI</name>
<dbReference type="InterPro" id="IPR011330">
    <property type="entry name" value="Glyco_hydro/deAcase_b/a-brl"/>
</dbReference>
<gene>
    <name evidence="3" type="primary">pdaA</name>
    <name evidence="3" type="ORF">AB4Y30_13370</name>
</gene>
<dbReference type="EMBL" id="CP162599">
    <property type="protein sequence ID" value="XDK31993.1"/>
    <property type="molecule type" value="Genomic_DNA"/>
</dbReference>
<organism evidence="3">
    <name type="scientific">Ornithinibacillus sp. 4-3</name>
    <dbReference type="NCBI Taxonomy" id="3231488"/>
    <lineage>
        <taxon>Bacteria</taxon>
        <taxon>Bacillati</taxon>
        <taxon>Bacillota</taxon>
        <taxon>Bacilli</taxon>
        <taxon>Bacillales</taxon>
        <taxon>Bacillaceae</taxon>
        <taxon>Ornithinibacillus</taxon>
    </lineage>
</organism>
<dbReference type="InterPro" id="IPR050248">
    <property type="entry name" value="Polysacc_deacetylase_ArnD"/>
</dbReference>
<dbReference type="InterPro" id="IPR002509">
    <property type="entry name" value="NODB_dom"/>
</dbReference>
<feature type="domain" description="NodB homology" evidence="2">
    <location>
        <begin position="61"/>
        <end position="242"/>
    </location>
</feature>
<dbReference type="SUPFAM" id="SSF88713">
    <property type="entry name" value="Glycoside hydrolase/deacetylase"/>
    <property type="match status" value="1"/>
</dbReference>
<dbReference type="Pfam" id="PF01522">
    <property type="entry name" value="Polysacc_deac_1"/>
    <property type="match status" value="1"/>
</dbReference>
<dbReference type="AlphaFoldDB" id="A0AB39HQB6"/>
<dbReference type="RefSeq" id="WP_368652717.1">
    <property type="nucleotide sequence ID" value="NZ_CP162599.1"/>
</dbReference>
<dbReference type="GO" id="GO:0016020">
    <property type="term" value="C:membrane"/>
    <property type="evidence" value="ECO:0007669"/>
    <property type="project" value="TreeGrafter"/>
</dbReference>
<dbReference type="PROSITE" id="PS51677">
    <property type="entry name" value="NODB"/>
    <property type="match status" value="1"/>
</dbReference>